<dbReference type="SMART" id="SM00327">
    <property type="entry name" value="VWA"/>
    <property type="match status" value="1"/>
</dbReference>
<dbReference type="PANTHER" id="PTHR24020:SF87">
    <property type="entry name" value="COLLAGEN ALPHA-1(VI) CHAIN-LIKE"/>
    <property type="match status" value="1"/>
</dbReference>
<dbReference type="PROSITE" id="PS50234">
    <property type="entry name" value="VWFA"/>
    <property type="match status" value="1"/>
</dbReference>
<dbReference type="SUPFAM" id="SSF53300">
    <property type="entry name" value="vWA-like"/>
    <property type="match status" value="1"/>
</dbReference>
<evidence type="ECO:0000256" key="1">
    <source>
        <dbReference type="SAM" id="SignalP"/>
    </source>
</evidence>
<organism evidence="3 4">
    <name type="scientific">Mytilus coruscus</name>
    <name type="common">Sea mussel</name>
    <dbReference type="NCBI Taxonomy" id="42192"/>
    <lineage>
        <taxon>Eukaryota</taxon>
        <taxon>Metazoa</taxon>
        <taxon>Spiralia</taxon>
        <taxon>Lophotrochozoa</taxon>
        <taxon>Mollusca</taxon>
        <taxon>Bivalvia</taxon>
        <taxon>Autobranchia</taxon>
        <taxon>Pteriomorphia</taxon>
        <taxon>Mytilida</taxon>
        <taxon>Mytiloidea</taxon>
        <taxon>Mytilidae</taxon>
        <taxon>Mytilinae</taxon>
        <taxon>Mytilus</taxon>
    </lineage>
</organism>
<feature type="signal peptide" evidence="1">
    <location>
        <begin position="1"/>
        <end position="19"/>
    </location>
</feature>
<dbReference type="OrthoDB" id="5964156at2759"/>
<dbReference type="PANTHER" id="PTHR24020">
    <property type="entry name" value="COLLAGEN ALPHA"/>
    <property type="match status" value="1"/>
</dbReference>
<dbReference type="Gene3D" id="2.20.100.10">
    <property type="entry name" value="Thrombospondin type-1 (TSP1) repeat"/>
    <property type="match status" value="1"/>
</dbReference>
<dbReference type="PRINTS" id="PR00453">
    <property type="entry name" value="VWFADOMAIN"/>
</dbReference>
<dbReference type="InterPro" id="IPR050525">
    <property type="entry name" value="ECM_Assembly_Org"/>
</dbReference>
<dbReference type="Pfam" id="PF00092">
    <property type="entry name" value="VWA"/>
    <property type="match status" value="1"/>
</dbReference>
<proteinExistence type="predicted"/>
<gene>
    <name evidence="3" type="ORF">MCOR_6621</name>
</gene>
<dbReference type="AlphaFoldDB" id="A0A6J8ACT8"/>
<evidence type="ECO:0000313" key="3">
    <source>
        <dbReference type="EMBL" id="CAC5366249.1"/>
    </source>
</evidence>
<dbReference type="InterPro" id="IPR036465">
    <property type="entry name" value="vWFA_dom_sf"/>
</dbReference>
<evidence type="ECO:0000313" key="4">
    <source>
        <dbReference type="Proteomes" id="UP000507470"/>
    </source>
</evidence>
<dbReference type="Proteomes" id="UP000507470">
    <property type="component" value="Unassembled WGS sequence"/>
</dbReference>
<reference evidence="3 4" key="1">
    <citation type="submission" date="2020-06" db="EMBL/GenBank/DDBJ databases">
        <authorList>
            <person name="Li R."/>
            <person name="Bekaert M."/>
        </authorList>
    </citation>
    <scope>NUCLEOTIDE SEQUENCE [LARGE SCALE GENOMIC DNA]</scope>
    <source>
        <strain evidence="4">wild</strain>
    </source>
</reference>
<dbReference type="InterPro" id="IPR002035">
    <property type="entry name" value="VWF_A"/>
</dbReference>
<sequence length="318" mass="35309">MERNGLILFVSLMATCSDGFIFTKKKVDCLVSKWSMWSEVYGFGVRSKERVILRYPDNGGKACPANTTILQYTPKKPTIQATASQIVTSFLHRNVKPNSLTPRSNYRRGVPIGLFRDLLIIIDSSGSVGHSHFNIAKQQVAELLGLLCPLPDPFNTYRNTGYNRAALIQYSSYVIEEFDFNAKKTIAELQSSIKSVGYIGGMTCTGDAFEKAIHMFTSAKGMRQGTKHEVLILTDGQSNCGKSLSSVLPRLHAKATVFGLMIGGFSKKGKEELISYVSNPKPDHLFAIESYQDLEELLKLIKTQIDESDKCAPFDLNK</sequence>
<feature type="chain" id="PRO_5026806052" evidence="1">
    <location>
        <begin position="20"/>
        <end position="318"/>
    </location>
</feature>
<name>A0A6J8ACT8_MYTCO</name>
<keyword evidence="4" id="KW-1185">Reference proteome</keyword>
<evidence type="ECO:0000259" key="2">
    <source>
        <dbReference type="PROSITE" id="PS50234"/>
    </source>
</evidence>
<dbReference type="EMBL" id="CACVKT020001221">
    <property type="protein sequence ID" value="CAC5366249.1"/>
    <property type="molecule type" value="Genomic_DNA"/>
</dbReference>
<feature type="domain" description="VWFA" evidence="2">
    <location>
        <begin position="117"/>
        <end position="301"/>
    </location>
</feature>
<accession>A0A6J8ACT8</accession>
<dbReference type="InterPro" id="IPR036383">
    <property type="entry name" value="TSP1_rpt_sf"/>
</dbReference>
<keyword evidence="1" id="KW-0732">Signal</keyword>
<dbReference type="Gene3D" id="3.40.50.410">
    <property type="entry name" value="von Willebrand factor, type A domain"/>
    <property type="match status" value="1"/>
</dbReference>
<protein>
    <submittedName>
        <fullName evidence="3">COL6A</fullName>
    </submittedName>
</protein>